<dbReference type="InterPro" id="IPR010982">
    <property type="entry name" value="Lambda_DNA-bd_dom_sf"/>
</dbReference>
<sequence>MSDKFETKLASRVKVLLTLRGIWQKDAAKHLGITGASFSSKLNGDIRFSADEIARLADLLGVSTDVLLGREPLEVQ</sequence>
<proteinExistence type="predicted"/>
<comment type="caution">
    <text evidence="2">The sequence shown here is derived from an EMBL/GenBank/DDBJ whole genome shotgun (WGS) entry which is preliminary data.</text>
</comment>
<dbReference type="GO" id="GO:0003677">
    <property type="term" value="F:DNA binding"/>
    <property type="evidence" value="ECO:0007669"/>
    <property type="project" value="InterPro"/>
</dbReference>
<dbReference type="AlphaFoldDB" id="A0A921IXR6"/>
<evidence type="ECO:0000313" key="3">
    <source>
        <dbReference type="Proteomes" id="UP000786560"/>
    </source>
</evidence>
<organism evidence="2 3">
    <name type="scientific">Bifidobacterium pullorum subsp. gallinarum</name>
    <dbReference type="NCBI Taxonomy" id="78344"/>
    <lineage>
        <taxon>Bacteria</taxon>
        <taxon>Bacillati</taxon>
        <taxon>Actinomycetota</taxon>
        <taxon>Actinomycetes</taxon>
        <taxon>Bifidobacteriales</taxon>
        <taxon>Bifidobacteriaceae</taxon>
        <taxon>Bifidobacterium</taxon>
    </lineage>
</organism>
<evidence type="ECO:0000313" key="2">
    <source>
        <dbReference type="EMBL" id="HJG41849.1"/>
    </source>
</evidence>
<dbReference type="Gene3D" id="1.10.260.40">
    <property type="entry name" value="lambda repressor-like DNA-binding domains"/>
    <property type="match status" value="1"/>
</dbReference>
<protein>
    <submittedName>
        <fullName evidence="2">Helix-turn-helix domain-containing protein</fullName>
    </submittedName>
</protein>
<feature type="domain" description="HTH cro/C1-type" evidence="1">
    <location>
        <begin position="13"/>
        <end position="67"/>
    </location>
</feature>
<accession>A0A921IXR6</accession>
<dbReference type="PROSITE" id="PS50943">
    <property type="entry name" value="HTH_CROC1"/>
    <property type="match status" value="1"/>
</dbReference>
<dbReference type="RefSeq" id="WP_278711315.1">
    <property type="nucleotide sequence ID" value="NZ_DYUX01000021.1"/>
</dbReference>
<dbReference type="EMBL" id="DYUX01000021">
    <property type="protein sequence ID" value="HJG41849.1"/>
    <property type="molecule type" value="Genomic_DNA"/>
</dbReference>
<gene>
    <name evidence="2" type="ORF">K8U73_05630</name>
</gene>
<dbReference type="Proteomes" id="UP000786560">
    <property type="component" value="Unassembled WGS sequence"/>
</dbReference>
<reference evidence="2" key="1">
    <citation type="journal article" date="2021" name="PeerJ">
        <title>Extensive microbial diversity within the chicken gut microbiome revealed by metagenomics and culture.</title>
        <authorList>
            <person name="Gilroy R."/>
            <person name="Ravi A."/>
            <person name="Getino M."/>
            <person name="Pursley I."/>
            <person name="Horton D.L."/>
            <person name="Alikhan N.F."/>
            <person name="Baker D."/>
            <person name="Gharbi K."/>
            <person name="Hall N."/>
            <person name="Watson M."/>
            <person name="Adriaenssens E.M."/>
            <person name="Foster-Nyarko E."/>
            <person name="Jarju S."/>
            <person name="Secka A."/>
            <person name="Antonio M."/>
            <person name="Oren A."/>
            <person name="Chaudhuri R.R."/>
            <person name="La Ragione R."/>
            <person name="Hildebrand F."/>
            <person name="Pallen M.J."/>
        </authorList>
    </citation>
    <scope>NUCLEOTIDE SEQUENCE</scope>
    <source>
        <strain evidence="2">ChiBcolR7-4860</strain>
    </source>
</reference>
<reference evidence="2" key="2">
    <citation type="submission" date="2021-09" db="EMBL/GenBank/DDBJ databases">
        <authorList>
            <person name="Gilroy R."/>
        </authorList>
    </citation>
    <scope>NUCLEOTIDE SEQUENCE</scope>
    <source>
        <strain evidence="2">ChiBcolR7-4860</strain>
    </source>
</reference>
<dbReference type="InterPro" id="IPR001387">
    <property type="entry name" value="Cro/C1-type_HTH"/>
</dbReference>
<dbReference type="SUPFAM" id="SSF47413">
    <property type="entry name" value="lambda repressor-like DNA-binding domains"/>
    <property type="match status" value="1"/>
</dbReference>
<dbReference type="CDD" id="cd00093">
    <property type="entry name" value="HTH_XRE"/>
    <property type="match status" value="1"/>
</dbReference>
<dbReference type="Pfam" id="PF13560">
    <property type="entry name" value="HTH_31"/>
    <property type="match status" value="1"/>
</dbReference>
<dbReference type="SMART" id="SM00530">
    <property type="entry name" value="HTH_XRE"/>
    <property type="match status" value="1"/>
</dbReference>
<evidence type="ECO:0000259" key="1">
    <source>
        <dbReference type="PROSITE" id="PS50943"/>
    </source>
</evidence>
<name>A0A921IXR6_9BIFI</name>